<dbReference type="OrthoDB" id="5317164at2"/>
<dbReference type="PROSITE" id="PS50850">
    <property type="entry name" value="MFS"/>
    <property type="match status" value="1"/>
</dbReference>
<keyword evidence="8" id="KW-1185">Reference proteome</keyword>
<protein>
    <submittedName>
        <fullName evidence="7">MFS transporter</fullName>
    </submittedName>
</protein>
<feature type="transmembrane region" description="Helical" evidence="5">
    <location>
        <begin position="31"/>
        <end position="53"/>
    </location>
</feature>
<evidence type="ECO:0000256" key="2">
    <source>
        <dbReference type="ARBA" id="ARBA00022692"/>
    </source>
</evidence>
<dbReference type="InterPro" id="IPR052524">
    <property type="entry name" value="MFS_Cyanate_Porter"/>
</dbReference>
<feature type="transmembrane region" description="Helical" evidence="5">
    <location>
        <begin position="88"/>
        <end position="108"/>
    </location>
</feature>
<evidence type="ECO:0000256" key="1">
    <source>
        <dbReference type="ARBA" id="ARBA00004651"/>
    </source>
</evidence>
<reference evidence="8" key="1">
    <citation type="journal article" date="2021" name="Curr. Microbiol.">
        <title>Complete genome of nocamycin-producing strain Saccharothrix syringae NRRL B-16468 reveals the biosynthetic potential for secondary metabolites.</title>
        <authorList>
            <person name="Mo X."/>
            <person name="Yang S."/>
        </authorList>
    </citation>
    <scope>NUCLEOTIDE SEQUENCE [LARGE SCALE GENOMIC DNA]</scope>
    <source>
        <strain evidence="8">ATCC 51364 / DSM 43886 / JCM 6844 / KCTC 9398 / NBRC 14523 / NRRL B-16468 / INA 2240</strain>
    </source>
</reference>
<evidence type="ECO:0000259" key="6">
    <source>
        <dbReference type="PROSITE" id="PS50850"/>
    </source>
</evidence>
<keyword evidence="2 5" id="KW-0812">Transmembrane</keyword>
<feature type="transmembrane region" description="Helical" evidence="5">
    <location>
        <begin position="120"/>
        <end position="143"/>
    </location>
</feature>
<feature type="transmembrane region" description="Helical" evidence="5">
    <location>
        <begin position="65"/>
        <end position="82"/>
    </location>
</feature>
<evidence type="ECO:0000256" key="4">
    <source>
        <dbReference type="ARBA" id="ARBA00023136"/>
    </source>
</evidence>
<dbReference type="InterPro" id="IPR020846">
    <property type="entry name" value="MFS_dom"/>
</dbReference>
<gene>
    <name evidence="7" type="ORF">EKG83_10435</name>
</gene>
<dbReference type="Pfam" id="PF07690">
    <property type="entry name" value="MFS_1"/>
    <property type="match status" value="1"/>
</dbReference>
<evidence type="ECO:0000313" key="8">
    <source>
        <dbReference type="Proteomes" id="UP000325787"/>
    </source>
</evidence>
<proteinExistence type="predicted"/>
<dbReference type="AlphaFoldDB" id="A0A5Q0HEY3"/>
<accession>A0A5Q0HEY3</accession>
<feature type="transmembrane region" description="Helical" evidence="5">
    <location>
        <begin position="349"/>
        <end position="371"/>
    </location>
</feature>
<feature type="transmembrane region" description="Helical" evidence="5">
    <location>
        <begin position="209"/>
        <end position="229"/>
    </location>
</feature>
<keyword evidence="4 5" id="KW-0472">Membrane</keyword>
<sequence length="398" mass="40265">MGLVLLAINLRPAIGSVSPLLSDVQRDLGLSGAAVSVLTTLPVLCLGLFATIAPALARRVGVGRALVLALALIVIGLLVRLAPAVFPLFLGTLLAGVGLAIGNVLVPAVIKTTFPTRIRLYTGISTALLSGGAALSSGVTVPLREAFGTNWSTSLALWAVPAVLALVVWLVLAARSGKPTAAAAAPSVMGALLRDATAWQATVYLALRALAFFTALGWLPTVLVTYGYGRAEAGAMLSLVMLVSIPAAVLAPVFAGKVTPRPVIVLIVLLGAVSNLGLVIVPDAVTLWAVLLGVALGGGFAMAMTFIGLRSPDPATAAQLSGMVQTIGYLVGAVGGPFAFGLLNTATGGWTVPLVVAAVLTVPELVVGLLVSRDRQVLQPAPRRAAEGGALLEGAATR</sequence>
<dbReference type="KEGG" id="ssyi:EKG83_10435"/>
<dbReference type="GO" id="GO:0005886">
    <property type="term" value="C:plasma membrane"/>
    <property type="evidence" value="ECO:0007669"/>
    <property type="project" value="UniProtKB-SubCell"/>
</dbReference>
<feature type="transmembrane region" description="Helical" evidence="5">
    <location>
        <begin position="263"/>
        <end position="281"/>
    </location>
</feature>
<dbReference type="SUPFAM" id="SSF103473">
    <property type="entry name" value="MFS general substrate transporter"/>
    <property type="match status" value="1"/>
</dbReference>
<keyword evidence="3 5" id="KW-1133">Transmembrane helix</keyword>
<dbReference type="GO" id="GO:0022857">
    <property type="term" value="F:transmembrane transporter activity"/>
    <property type="evidence" value="ECO:0007669"/>
    <property type="project" value="InterPro"/>
</dbReference>
<feature type="transmembrane region" description="Helical" evidence="5">
    <location>
        <begin position="155"/>
        <end position="174"/>
    </location>
</feature>
<dbReference type="PANTHER" id="PTHR23523">
    <property type="match status" value="1"/>
</dbReference>
<feature type="transmembrane region" description="Helical" evidence="5">
    <location>
        <begin position="321"/>
        <end position="343"/>
    </location>
</feature>
<dbReference type="InterPro" id="IPR011701">
    <property type="entry name" value="MFS"/>
</dbReference>
<dbReference type="EMBL" id="CP034550">
    <property type="protein sequence ID" value="QFZ24142.1"/>
    <property type="molecule type" value="Genomic_DNA"/>
</dbReference>
<evidence type="ECO:0000313" key="7">
    <source>
        <dbReference type="EMBL" id="QFZ24142.1"/>
    </source>
</evidence>
<feature type="domain" description="Major facilitator superfamily (MFS) profile" evidence="6">
    <location>
        <begin position="1"/>
        <end position="375"/>
    </location>
</feature>
<evidence type="ECO:0000256" key="5">
    <source>
        <dbReference type="SAM" id="Phobius"/>
    </source>
</evidence>
<name>A0A5Q0HEY3_SACSY</name>
<dbReference type="InterPro" id="IPR036259">
    <property type="entry name" value="MFS_trans_sf"/>
</dbReference>
<dbReference type="PANTHER" id="PTHR23523:SF2">
    <property type="entry name" value="2-NITROIMIDAZOLE TRANSPORTER"/>
    <property type="match status" value="1"/>
</dbReference>
<comment type="subcellular location">
    <subcellularLocation>
        <location evidence="1">Cell membrane</location>
        <topology evidence="1">Multi-pass membrane protein</topology>
    </subcellularLocation>
</comment>
<feature type="transmembrane region" description="Helical" evidence="5">
    <location>
        <begin position="235"/>
        <end position="256"/>
    </location>
</feature>
<feature type="transmembrane region" description="Helical" evidence="5">
    <location>
        <begin position="287"/>
        <end position="309"/>
    </location>
</feature>
<dbReference type="Proteomes" id="UP000325787">
    <property type="component" value="Chromosome"/>
</dbReference>
<evidence type="ECO:0000256" key="3">
    <source>
        <dbReference type="ARBA" id="ARBA00022989"/>
    </source>
</evidence>
<dbReference type="Gene3D" id="1.20.1250.20">
    <property type="entry name" value="MFS general substrate transporter like domains"/>
    <property type="match status" value="1"/>
</dbReference>
<organism evidence="7 8">
    <name type="scientific">Saccharothrix syringae</name>
    <name type="common">Nocardiopsis syringae</name>
    <dbReference type="NCBI Taxonomy" id="103733"/>
    <lineage>
        <taxon>Bacteria</taxon>
        <taxon>Bacillati</taxon>
        <taxon>Actinomycetota</taxon>
        <taxon>Actinomycetes</taxon>
        <taxon>Pseudonocardiales</taxon>
        <taxon>Pseudonocardiaceae</taxon>
        <taxon>Saccharothrix</taxon>
    </lineage>
</organism>